<dbReference type="PANTHER" id="PTHR30282">
    <property type="entry name" value="P-AMINOBENZOYL GLUTAMATE TRANSPORTER"/>
    <property type="match status" value="1"/>
</dbReference>
<evidence type="ECO:0000256" key="1">
    <source>
        <dbReference type="SAM" id="Phobius"/>
    </source>
</evidence>
<dbReference type="Pfam" id="PF03806">
    <property type="entry name" value="ABG_transport"/>
    <property type="match status" value="1"/>
</dbReference>
<evidence type="ECO:0000313" key="3">
    <source>
        <dbReference type="Proteomes" id="UP000707138"/>
    </source>
</evidence>
<feature type="transmembrane region" description="Helical" evidence="1">
    <location>
        <begin position="449"/>
        <end position="467"/>
    </location>
</feature>
<accession>A0ABS2GGD9</accession>
<sequence length="519" mass="55573">MEEKKKMSLVERWLYRVEVVGNKLPDPVTLFLIIIGIILIASYVLAGMGFSVVNPATNETIKAVNLLSMESLQKMLIGVVGNFQGFPPLGLVLVTMIGVGVAERTGLMEAAMKYSIAKIPPAYVTLLIVFIGVNSNMAADAGFIVLPPLAASIYMALGRNPLAGLFTAYAAVAGAFHANIIVNMTDVLETSFTIPAAQLVMPSYVSSPAMNFYFIAVSMVILVIAAYFISTKIIEPRLGNFAASDDLLKEHAVAATDDPAVVKKELKGLLWAGISVVIFIAVLVALSIGPDAFLRDPKTGSLLSSKAPLMAGLVPIVLTAFLIPGIIYGLITGSIRSDRDVVKMMTETMSGMGGYIVLAFVAAQFLAYFKWSNMGLIIAIEGANTLKESGFVGIGLVIAFIILAGFINLFIGSASAKWAIMAPVFVPMLLLLGYDPALTQMAYRIGDSITNPISPLFPYFPICIAFAQRYMPKVGMGTVIANMLPFSIVFGILWTILLVIFIVMNLPLGPDGFIYLGTH</sequence>
<feature type="transmembrane region" description="Helical" evidence="1">
    <location>
        <begin position="210"/>
        <end position="229"/>
    </location>
</feature>
<feature type="transmembrane region" description="Helical" evidence="1">
    <location>
        <begin position="309"/>
        <end position="331"/>
    </location>
</feature>
<feature type="transmembrane region" description="Helical" evidence="1">
    <location>
        <begin position="30"/>
        <end position="54"/>
    </location>
</feature>
<feature type="transmembrane region" description="Helical" evidence="1">
    <location>
        <begin position="391"/>
        <end position="411"/>
    </location>
</feature>
<keyword evidence="1" id="KW-0812">Transmembrane</keyword>
<feature type="transmembrane region" description="Helical" evidence="1">
    <location>
        <begin position="75"/>
        <end position="102"/>
    </location>
</feature>
<gene>
    <name evidence="2" type="ORF">H6A01_07915</name>
</gene>
<name>A0ABS2GGD9_9FIRM</name>
<dbReference type="PANTHER" id="PTHR30282:SF0">
    <property type="entry name" value="P-AMINOBENZOYL-GLUTAMATE TRANSPORT PROTEIN"/>
    <property type="match status" value="1"/>
</dbReference>
<feature type="transmembrane region" description="Helical" evidence="1">
    <location>
        <begin position="122"/>
        <end position="150"/>
    </location>
</feature>
<protein>
    <submittedName>
        <fullName evidence="2">AbgT family transporter</fullName>
    </submittedName>
</protein>
<comment type="caution">
    <text evidence="2">The sequence shown here is derived from an EMBL/GenBank/DDBJ whole genome shotgun (WGS) entry which is preliminary data.</text>
</comment>
<organism evidence="2 3">
    <name type="scientific">Veillonella magna</name>
    <dbReference type="NCBI Taxonomy" id="464322"/>
    <lineage>
        <taxon>Bacteria</taxon>
        <taxon>Bacillati</taxon>
        <taxon>Bacillota</taxon>
        <taxon>Negativicutes</taxon>
        <taxon>Veillonellales</taxon>
        <taxon>Veillonellaceae</taxon>
        <taxon>Veillonella</taxon>
    </lineage>
</organism>
<keyword evidence="3" id="KW-1185">Reference proteome</keyword>
<keyword evidence="1" id="KW-1133">Transmembrane helix</keyword>
<keyword evidence="1" id="KW-0472">Membrane</keyword>
<evidence type="ECO:0000313" key="2">
    <source>
        <dbReference type="EMBL" id="MBM6913244.1"/>
    </source>
</evidence>
<dbReference type="RefSeq" id="WP_205088201.1">
    <property type="nucleotide sequence ID" value="NZ_JACJLA010000015.1"/>
</dbReference>
<feature type="transmembrane region" description="Helical" evidence="1">
    <location>
        <begin position="269"/>
        <end position="289"/>
    </location>
</feature>
<dbReference type="InterPro" id="IPR004697">
    <property type="entry name" value="AbgT"/>
</dbReference>
<dbReference type="Proteomes" id="UP000707138">
    <property type="component" value="Unassembled WGS sequence"/>
</dbReference>
<dbReference type="EMBL" id="JACJLA010000015">
    <property type="protein sequence ID" value="MBM6913244.1"/>
    <property type="molecule type" value="Genomic_DNA"/>
</dbReference>
<feature type="transmembrane region" description="Helical" evidence="1">
    <location>
        <begin position="418"/>
        <end position="437"/>
    </location>
</feature>
<feature type="transmembrane region" description="Helical" evidence="1">
    <location>
        <begin position="479"/>
        <end position="503"/>
    </location>
</feature>
<feature type="transmembrane region" description="Helical" evidence="1">
    <location>
        <begin position="162"/>
        <end position="182"/>
    </location>
</feature>
<proteinExistence type="predicted"/>
<feature type="transmembrane region" description="Helical" evidence="1">
    <location>
        <begin position="352"/>
        <end position="371"/>
    </location>
</feature>
<reference evidence="2 3" key="1">
    <citation type="journal article" date="2021" name="Sci. Rep.">
        <title>The distribution of antibiotic resistance genes in chicken gut microbiota commensals.</title>
        <authorList>
            <person name="Juricova H."/>
            <person name="Matiasovicova J."/>
            <person name="Kubasova T."/>
            <person name="Cejkova D."/>
            <person name="Rychlik I."/>
        </authorList>
    </citation>
    <scope>NUCLEOTIDE SEQUENCE [LARGE SCALE GENOMIC DNA]</scope>
    <source>
        <strain evidence="2 3">An537</strain>
    </source>
</reference>